<organism evidence="1 2">
    <name type="scientific">Amycolatopsis deserti</name>
    <dbReference type="NCBI Taxonomy" id="185696"/>
    <lineage>
        <taxon>Bacteria</taxon>
        <taxon>Bacillati</taxon>
        <taxon>Actinomycetota</taxon>
        <taxon>Actinomycetes</taxon>
        <taxon>Pseudonocardiales</taxon>
        <taxon>Pseudonocardiaceae</taxon>
        <taxon>Amycolatopsis</taxon>
    </lineage>
</organism>
<comment type="caution">
    <text evidence="1">The sequence shown here is derived from an EMBL/GenBank/DDBJ whole genome shotgun (WGS) entry which is preliminary data.</text>
</comment>
<name>A0ABQ3IK66_9PSEU</name>
<protein>
    <submittedName>
        <fullName evidence="1">Uncharacterized protein</fullName>
    </submittedName>
</protein>
<accession>A0ABQ3IK66</accession>
<evidence type="ECO:0000313" key="2">
    <source>
        <dbReference type="Proteomes" id="UP000605897"/>
    </source>
</evidence>
<gene>
    <name evidence="1" type="ORF">GCM10017786_11270</name>
</gene>
<dbReference type="Proteomes" id="UP000605897">
    <property type="component" value="Unassembled WGS sequence"/>
</dbReference>
<reference evidence="2" key="1">
    <citation type="journal article" date="2019" name="Int. J. Syst. Evol. Microbiol.">
        <title>The Global Catalogue of Microorganisms (GCM) 10K type strain sequencing project: providing services to taxonomists for standard genome sequencing and annotation.</title>
        <authorList>
            <consortium name="The Broad Institute Genomics Platform"/>
            <consortium name="The Broad Institute Genome Sequencing Center for Infectious Disease"/>
            <person name="Wu L."/>
            <person name="Ma J."/>
        </authorList>
    </citation>
    <scope>NUCLEOTIDE SEQUENCE [LARGE SCALE GENOMIC DNA]</scope>
    <source>
        <strain evidence="2">CGMCC 4.7677</strain>
    </source>
</reference>
<sequence length="61" mass="6065">MHAAFVADLVITIADRLLRAAAGLLPGGSLPAIAIIAPARPAQPCAAHQVRPSSGRVGIGS</sequence>
<dbReference type="EMBL" id="BNAU01000001">
    <property type="protein sequence ID" value="GHE82232.1"/>
    <property type="molecule type" value="Genomic_DNA"/>
</dbReference>
<proteinExistence type="predicted"/>
<evidence type="ECO:0000313" key="1">
    <source>
        <dbReference type="EMBL" id="GHE82232.1"/>
    </source>
</evidence>
<keyword evidence="2" id="KW-1185">Reference proteome</keyword>